<dbReference type="InterPro" id="IPR058625">
    <property type="entry name" value="MdtA-like_BSH"/>
</dbReference>
<dbReference type="SUPFAM" id="SSF111369">
    <property type="entry name" value="HlyD-like secretion proteins"/>
    <property type="match status" value="1"/>
</dbReference>
<evidence type="ECO:0000313" key="10">
    <source>
        <dbReference type="EMBL" id="SEN25247.1"/>
    </source>
</evidence>
<dbReference type="Proteomes" id="UP000199372">
    <property type="component" value="Unassembled WGS sequence"/>
</dbReference>
<dbReference type="Pfam" id="PF25944">
    <property type="entry name" value="Beta-barrel_RND"/>
    <property type="match status" value="1"/>
</dbReference>
<feature type="coiled-coil region" evidence="3">
    <location>
        <begin position="133"/>
        <end position="167"/>
    </location>
</feature>
<feature type="domain" description="Multidrug resistance protein MdtA-like alpha-helical hairpin" evidence="6">
    <location>
        <begin position="140"/>
        <end position="209"/>
    </location>
</feature>
<keyword evidence="3" id="KW-0175">Coiled coil</keyword>
<dbReference type="InterPro" id="IPR006143">
    <property type="entry name" value="RND_pump_MFP"/>
</dbReference>
<feature type="region of interest" description="Disordered" evidence="4">
    <location>
        <begin position="429"/>
        <end position="448"/>
    </location>
</feature>
<dbReference type="InterPro" id="IPR058624">
    <property type="entry name" value="MdtA-like_HH"/>
</dbReference>
<feature type="signal peptide" evidence="5">
    <location>
        <begin position="1"/>
        <end position="23"/>
    </location>
</feature>
<gene>
    <name evidence="10" type="ORF">SAMN04488011_103169</name>
</gene>
<evidence type="ECO:0000256" key="2">
    <source>
        <dbReference type="ARBA" id="ARBA00009477"/>
    </source>
</evidence>
<organism evidence="10 11">
    <name type="scientific">Palleronia pelagia</name>
    <dbReference type="NCBI Taxonomy" id="387096"/>
    <lineage>
        <taxon>Bacteria</taxon>
        <taxon>Pseudomonadati</taxon>
        <taxon>Pseudomonadota</taxon>
        <taxon>Alphaproteobacteria</taxon>
        <taxon>Rhodobacterales</taxon>
        <taxon>Roseobacteraceae</taxon>
        <taxon>Palleronia</taxon>
    </lineage>
</organism>
<dbReference type="Pfam" id="PF25917">
    <property type="entry name" value="BSH_RND"/>
    <property type="match status" value="1"/>
</dbReference>
<dbReference type="Pfam" id="PF25967">
    <property type="entry name" value="RND-MFP_C"/>
    <property type="match status" value="1"/>
</dbReference>
<dbReference type="GO" id="GO:0022857">
    <property type="term" value="F:transmembrane transporter activity"/>
    <property type="evidence" value="ECO:0007669"/>
    <property type="project" value="InterPro"/>
</dbReference>
<dbReference type="NCBIfam" id="TIGR01730">
    <property type="entry name" value="RND_mfp"/>
    <property type="match status" value="1"/>
</dbReference>
<keyword evidence="11" id="KW-1185">Reference proteome</keyword>
<dbReference type="Gene3D" id="2.40.30.170">
    <property type="match status" value="1"/>
</dbReference>
<dbReference type="Gene3D" id="1.10.287.470">
    <property type="entry name" value="Helix hairpin bin"/>
    <property type="match status" value="1"/>
</dbReference>
<evidence type="ECO:0000256" key="3">
    <source>
        <dbReference type="SAM" id="Coils"/>
    </source>
</evidence>
<evidence type="ECO:0000259" key="7">
    <source>
        <dbReference type="Pfam" id="PF25917"/>
    </source>
</evidence>
<name>A0A1H8F2C6_9RHOB</name>
<sequence length="448" mass="47229">MTSRLFSAAALTGLIATAFAVPAQEQDQSSASDPSIELPLVGEVPVPAFIGELLGIEAQAQGQQQGQGQQAPPAVVFEVAEQRSVGEVFEFLGRIEPIERVSVQARVPGFIDEVAFQGGQDVAEGDLLFQIDTAQYDAALQSAEAQRAAAQARLENAERSLERDRGLRESGTIAEAVLDESQAAFEQARGALLQAEAAVRQAQLDLDYTSIEAPIDGRMSEPFETRGNYVSAAEGPLADLIQMDPIWGVFALGENRLIAWQRLGIGQGDTAPIGDDTKATSGETTAEAGSASAGDDTPDISEYDLNLILPDGSPYDAAGSLSFVGNSVDPQTGTVEVRVEFPNPDGLLLPNQNVTLRVTEADPPELPVIPQAAVQLGRDGRAVWVVRDDDTVTRLPIETAAARMPGMVAVTSGLEGGERVITRGSMRLQDGATVDPRRGTGMDGAPGQ</sequence>
<evidence type="ECO:0000313" key="11">
    <source>
        <dbReference type="Proteomes" id="UP000199372"/>
    </source>
</evidence>
<feature type="domain" description="Multidrug resistance protein MdtA-like C-terminal permuted SH3" evidence="9">
    <location>
        <begin position="368"/>
        <end position="424"/>
    </location>
</feature>
<comment type="similarity">
    <text evidence="2">Belongs to the membrane fusion protein (MFP) (TC 8.A.1) family.</text>
</comment>
<proteinExistence type="inferred from homology"/>
<protein>
    <submittedName>
        <fullName evidence="10">Membrane fusion protein, multidrug efflux system</fullName>
    </submittedName>
</protein>
<keyword evidence="5" id="KW-0732">Signal</keyword>
<evidence type="ECO:0000259" key="6">
    <source>
        <dbReference type="Pfam" id="PF25876"/>
    </source>
</evidence>
<dbReference type="Pfam" id="PF25876">
    <property type="entry name" value="HH_MFP_RND"/>
    <property type="match status" value="1"/>
</dbReference>
<feature type="chain" id="PRO_5011663071" evidence="5">
    <location>
        <begin position="24"/>
        <end position="448"/>
    </location>
</feature>
<feature type="domain" description="Multidrug resistance protein MdtA-like beta-barrel" evidence="8">
    <location>
        <begin position="304"/>
        <end position="361"/>
    </location>
</feature>
<dbReference type="GO" id="GO:0046677">
    <property type="term" value="P:response to antibiotic"/>
    <property type="evidence" value="ECO:0007669"/>
    <property type="project" value="TreeGrafter"/>
</dbReference>
<dbReference type="Gene3D" id="2.40.50.100">
    <property type="match status" value="1"/>
</dbReference>
<evidence type="ECO:0000256" key="4">
    <source>
        <dbReference type="SAM" id="MobiDB-lite"/>
    </source>
</evidence>
<dbReference type="PANTHER" id="PTHR30158:SF24">
    <property type="entry name" value="HLYD FAMILY SECRETION PROTEIN"/>
    <property type="match status" value="1"/>
</dbReference>
<evidence type="ECO:0000259" key="9">
    <source>
        <dbReference type="Pfam" id="PF25967"/>
    </source>
</evidence>
<dbReference type="GO" id="GO:0005886">
    <property type="term" value="C:plasma membrane"/>
    <property type="evidence" value="ECO:0007669"/>
    <property type="project" value="TreeGrafter"/>
</dbReference>
<dbReference type="InterPro" id="IPR058626">
    <property type="entry name" value="MdtA-like_b-barrel"/>
</dbReference>
<feature type="region of interest" description="Disordered" evidence="4">
    <location>
        <begin position="269"/>
        <end position="299"/>
    </location>
</feature>
<dbReference type="AlphaFoldDB" id="A0A1H8F2C6"/>
<comment type="subcellular location">
    <subcellularLocation>
        <location evidence="1">Cell envelope</location>
    </subcellularLocation>
</comment>
<dbReference type="InterPro" id="IPR058627">
    <property type="entry name" value="MdtA-like_C"/>
</dbReference>
<dbReference type="PANTHER" id="PTHR30158">
    <property type="entry name" value="ACRA/E-RELATED COMPONENT OF DRUG EFFLUX TRANSPORTER"/>
    <property type="match status" value="1"/>
</dbReference>
<evidence type="ECO:0000259" key="8">
    <source>
        <dbReference type="Pfam" id="PF25944"/>
    </source>
</evidence>
<reference evidence="11" key="1">
    <citation type="submission" date="2016-10" db="EMBL/GenBank/DDBJ databases">
        <authorList>
            <person name="Varghese N."/>
            <person name="Submissions S."/>
        </authorList>
    </citation>
    <scope>NUCLEOTIDE SEQUENCE [LARGE SCALE GENOMIC DNA]</scope>
    <source>
        <strain evidence="11">DSM 26893</strain>
    </source>
</reference>
<evidence type="ECO:0000256" key="5">
    <source>
        <dbReference type="SAM" id="SignalP"/>
    </source>
</evidence>
<feature type="domain" description="Multidrug resistance protein MdtA-like barrel-sandwich hybrid" evidence="7">
    <location>
        <begin position="100"/>
        <end position="234"/>
    </location>
</feature>
<evidence type="ECO:0000256" key="1">
    <source>
        <dbReference type="ARBA" id="ARBA00004196"/>
    </source>
</evidence>
<dbReference type="RefSeq" id="WP_175481683.1">
    <property type="nucleotide sequence ID" value="NZ_FOCM01000003.1"/>
</dbReference>
<accession>A0A1H8F2C6</accession>
<dbReference type="EMBL" id="FOCM01000003">
    <property type="protein sequence ID" value="SEN25247.1"/>
    <property type="molecule type" value="Genomic_DNA"/>
</dbReference>
<dbReference type="Gene3D" id="2.40.420.20">
    <property type="match status" value="1"/>
</dbReference>